<reference evidence="5" key="1">
    <citation type="submission" date="2023-03" db="EMBL/GenBank/DDBJ databases">
        <title>Lomoglobus Profundus gen. nov., sp. nov., a novel member of the phylum Verrucomicrobia, isolated from deep-marine sediment of South China Sea.</title>
        <authorList>
            <person name="Ahmad T."/>
            <person name="Ishaq S.E."/>
            <person name="Wang F."/>
        </authorList>
    </citation>
    <scope>NUCLEOTIDE SEQUENCE</scope>
    <source>
        <strain evidence="5">LMO-M01</strain>
    </source>
</reference>
<dbReference type="Gene3D" id="3.40.50.300">
    <property type="entry name" value="P-loop containing nucleotide triphosphate hydrolases"/>
    <property type="match status" value="1"/>
</dbReference>
<dbReference type="SUPFAM" id="SSF52540">
    <property type="entry name" value="P-loop containing nucleoside triphosphate hydrolases"/>
    <property type="match status" value="1"/>
</dbReference>
<keyword evidence="3 5" id="KW-0067">ATP-binding</keyword>
<accession>A0AAF0I480</accession>
<evidence type="ECO:0000256" key="3">
    <source>
        <dbReference type="ARBA" id="ARBA00022840"/>
    </source>
</evidence>
<dbReference type="CDD" id="cd03293">
    <property type="entry name" value="ABC_NrtD_SsuB_transporters"/>
    <property type="match status" value="1"/>
</dbReference>
<name>A0AAF0I480_9BACT</name>
<dbReference type="GO" id="GO:0005524">
    <property type="term" value="F:ATP binding"/>
    <property type="evidence" value="ECO:0007669"/>
    <property type="project" value="UniProtKB-KW"/>
</dbReference>
<evidence type="ECO:0000313" key="5">
    <source>
        <dbReference type="EMBL" id="WED66614.1"/>
    </source>
</evidence>
<dbReference type="PROSITE" id="PS00211">
    <property type="entry name" value="ABC_TRANSPORTER_1"/>
    <property type="match status" value="1"/>
</dbReference>
<sequence length="288" mass="31782">MAFTTDLLASVVHGKRPALPPPYFDLAERTCMTNHTAIVKFDHVEKRYGDGPVILDQISFAAKRGDFISLIGPSGCGKSTILKLISGLNPITSGVASVEGVSPENAAQELAFVFQEPTLLPWLNVQRNVEVPLKLRGVESTKRAKIALQCLDLVGLAGRATYYPRQLSGGQKMRVSIARALSLSPKILLLDEPFGALDEMTRDHLNEELLGIRDQKAWTAFFVTHSVAEAVFLSNRIFVLSANPGRLHREIPVDLPYPRTEETRQSPDYQRLVAEVSKLLRSVENAQP</sequence>
<dbReference type="Proteomes" id="UP001218638">
    <property type="component" value="Chromosome"/>
</dbReference>
<dbReference type="InterPro" id="IPR050166">
    <property type="entry name" value="ABC_transporter_ATP-bind"/>
</dbReference>
<gene>
    <name evidence="5" type="ORF">PXH66_07095</name>
</gene>
<dbReference type="PROSITE" id="PS50893">
    <property type="entry name" value="ABC_TRANSPORTER_2"/>
    <property type="match status" value="1"/>
</dbReference>
<dbReference type="PANTHER" id="PTHR42788:SF13">
    <property type="entry name" value="ALIPHATIC SULFONATES IMPORT ATP-BINDING PROTEIN SSUB"/>
    <property type="match status" value="1"/>
</dbReference>
<evidence type="ECO:0000256" key="1">
    <source>
        <dbReference type="ARBA" id="ARBA00022448"/>
    </source>
</evidence>
<dbReference type="PANTHER" id="PTHR42788">
    <property type="entry name" value="TAURINE IMPORT ATP-BINDING PROTEIN-RELATED"/>
    <property type="match status" value="1"/>
</dbReference>
<dbReference type="KEGG" id="slom:PXH66_07095"/>
<dbReference type="InterPro" id="IPR003593">
    <property type="entry name" value="AAA+_ATPase"/>
</dbReference>
<proteinExistence type="predicted"/>
<dbReference type="GO" id="GO:0016887">
    <property type="term" value="F:ATP hydrolysis activity"/>
    <property type="evidence" value="ECO:0007669"/>
    <property type="project" value="InterPro"/>
</dbReference>
<dbReference type="InterPro" id="IPR003439">
    <property type="entry name" value="ABC_transporter-like_ATP-bd"/>
</dbReference>
<protein>
    <submittedName>
        <fullName evidence="5">ABC transporter ATP-binding protein</fullName>
    </submittedName>
</protein>
<dbReference type="AlphaFoldDB" id="A0AAF0I480"/>
<feature type="domain" description="ABC transporter" evidence="4">
    <location>
        <begin position="39"/>
        <end position="267"/>
    </location>
</feature>
<evidence type="ECO:0000256" key="2">
    <source>
        <dbReference type="ARBA" id="ARBA00022741"/>
    </source>
</evidence>
<dbReference type="RefSeq" id="WP_330927962.1">
    <property type="nucleotide sequence ID" value="NZ_CP119075.1"/>
</dbReference>
<dbReference type="SMART" id="SM00382">
    <property type="entry name" value="AAA"/>
    <property type="match status" value="1"/>
</dbReference>
<dbReference type="InterPro" id="IPR017871">
    <property type="entry name" value="ABC_transporter-like_CS"/>
</dbReference>
<dbReference type="Pfam" id="PF00005">
    <property type="entry name" value="ABC_tran"/>
    <property type="match status" value="1"/>
</dbReference>
<dbReference type="EMBL" id="CP119075">
    <property type="protein sequence ID" value="WED66614.1"/>
    <property type="molecule type" value="Genomic_DNA"/>
</dbReference>
<organism evidence="5 6">
    <name type="scientific">Synoicihabitans lomoniglobus</name>
    <dbReference type="NCBI Taxonomy" id="2909285"/>
    <lineage>
        <taxon>Bacteria</taxon>
        <taxon>Pseudomonadati</taxon>
        <taxon>Verrucomicrobiota</taxon>
        <taxon>Opitutia</taxon>
        <taxon>Opitutales</taxon>
        <taxon>Opitutaceae</taxon>
        <taxon>Synoicihabitans</taxon>
    </lineage>
</organism>
<keyword evidence="6" id="KW-1185">Reference proteome</keyword>
<evidence type="ECO:0000313" key="6">
    <source>
        <dbReference type="Proteomes" id="UP001218638"/>
    </source>
</evidence>
<keyword evidence="1" id="KW-0813">Transport</keyword>
<evidence type="ECO:0000259" key="4">
    <source>
        <dbReference type="PROSITE" id="PS50893"/>
    </source>
</evidence>
<keyword evidence="2" id="KW-0547">Nucleotide-binding</keyword>
<dbReference type="InterPro" id="IPR027417">
    <property type="entry name" value="P-loop_NTPase"/>
</dbReference>